<dbReference type="FunFam" id="3.30.70.360:FF:000001">
    <property type="entry name" value="N-acetyldiaminopimelate deacetylase"/>
    <property type="match status" value="1"/>
</dbReference>
<gene>
    <name evidence="4" type="ordered locus">COPRO5265_1347</name>
</gene>
<dbReference type="InterPro" id="IPR036264">
    <property type="entry name" value="Bact_exopeptidase_dim_dom"/>
</dbReference>
<evidence type="ECO:0000259" key="3">
    <source>
        <dbReference type="Pfam" id="PF07687"/>
    </source>
</evidence>
<dbReference type="RefSeq" id="WP_012544555.1">
    <property type="nucleotide sequence ID" value="NC_011295.1"/>
</dbReference>
<dbReference type="AlphaFoldDB" id="B5YA51"/>
<feature type="binding site" evidence="2">
    <location>
        <position position="96"/>
    </location>
    <ligand>
        <name>Mn(2+)</name>
        <dbReference type="ChEBI" id="CHEBI:29035"/>
        <label>2</label>
    </ligand>
</feature>
<dbReference type="eggNOG" id="COG1473">
    <property type="taxonomic scope" value="Bacteria"/>
</dbReference>
<accession>B5YA51</accession>
<feature type="binding site" evidence="2">
    <location>
        <position position="98"/>
    </location>
    <ligand>
        <name>Mn(2+)</name>
        <dbReference type="ChEBI" id="CHEBI:29035"/>
        <label>2</label>
    </ligand>
</feature>
<evidence type="ECO:0000313" key="5">
    <source>
        <dbReference type="Proteomes" id="UP000001732"/>
    </source>
</evidence>
<name>B5YA51_COPPD</name>
<evidence type="ECO:0000256" key="2">
    <source>
        <dbReference type="PIRSR" id="PIRSR005962-1"/>
    </source>
</evidence>
<feature type="domain" description="Peptidase M20 dimerisation" evidence="3">
    <location>
        <begin position="181"/>
        <end position="270"/>
    </location>
</feature>
<dbReference type="GO" id="GO:0019877">
    <property type="term" value="P:diaminopimelate biosynthetic process"/>
    <property type="evidence" value="ECO:0007669"/>
    <property type="project" value="UniProtKB-ARBA"/>
</dbReference>
<sequence>MELEFLRGLNKDIVRYRRDLHRIPEVGLELPKTKAYVERALIELGFEPKPCGHGLICDVGHGEKCLAIRADMDALPVEELTNLDYASEHPGYMHACGHDAHTAVLLGVAKYFSVHEPPCRIRLLFQPGEEGYFGAVDMIEHGAMEGVHAAIGGHVGPVFEEVPTGTFMIKKGTASAATDNFEVVFTGAGTHGSQPHKGKDPFMAAATFILTTQVLKSRESDPNNPTVISIGSVHGGTANNIIPEEVFLTGTVRTVVNDDRSHFSERLGDIAHGLAEAYGVEADFTYNFGYIPMINDAEMTDLMVEAIGKYLGESHVVLTEKANMGGEDMAYFLEKVPGVFYFFNTNNPEKGITAPNHSPYFNVDEDVLWMMAAADVAFAEKFAES</sequence>
<dbReference type="EMBL" id="CP001145">
    <property type="protein sequence ID" value="ACI17904.1"/>
    <property type="molecule type" value="Genomic_DNA"/>
</dbReference>
<evidence type="ECO:0000313" key="4">
    <source>
        <dbReference type="EMBL" id="ACI17904.1"/>
    </source>
</evidence>
<dbReference type="SUPFAM" id="SSF55031">
    <property type="entry name" value="Bacterial exopeptidase dimerisation domain"/>
    <property type="match status" value="1"/>
</dbReference>
<protein>
    <submittedName>
        <fullName evidence="4">Amidohydrolase subfamily</fullName>
    </submittedName>
</protein>
<dbReference type="HOGENOM" id="CLU_023257_0_1_9"/>
<dbReference type="PANTHER" id="PTHR11014:SF63">
    <property type="entry name" value="METALLOPEPTIDASE, PUTATIVE (AFU_ORTHOLOGUE AFUA_6G09600)-RELATED"/>
    <property type="match status" value="1"/>
</dbReference>
<reference evidence="4" key="2">
    <citation type="journal article" date="2014" name="Genome Announc.">
        <title>Complete Genome Sequence of Coprothermobacter proteolyticus DSM 5265.</title>
        <authorList>
            <person name="Alexiev A."/>
            <person name="Coil D.A."/>
            <person name="Badger J.H."/>
            <person name="Enticknap J."/>
            <person name="Ward N."/>
            <person name="Robb F.T."/>
            <person name="Eisen J.A."/>
        </authorList>
    </citation>
    <scope>NUCLEOTIDE SEQUENCE [LARGE SCALE GENOMIC DNA]</scope>
    <source>
        <strain evidence="4">DSM 5265</strain>
    </source>
</reference>
<dbReference type="PIRSF" id="PIRSF005962">
    <property type="entry name" value="Pept_M20D_amidohydro"/>
    <property type="match status" value="1"/>
</dbReference>
<feature type="binding site" evidence="2">
    <location>
        <position position="154"/>
    </location>
    <ligand>
        <name>Mn(2+)</name>
        <dbReference type="ChEBI" id="CHEBI:29035"/>
        <label>2</label>
    </ligand>
</feature>
<feature type="binding site" evidence="2">
    <location>
        <position position="357"/>
    </location>
    <ligand>
        <name>Mn(2+)</name>
        <dbReference type="ChEBI" id="CHEBI:29035"/>
        <label>2</label>
    </ligand>
</feature>
<evidence type="ECO:0000256" key="1">
    <source>
        <dbReference type="ARBA" id="ARBA00022801"/>
    </source>
</evidence>
<dbReference type="GO" id="GO:0050118">
    <property type="term" value="F:N-acetyldiaminopimelate deacetylase activity"/>
    <property type="evidence" value="ECO:0007669"/>
    <property type="project" value="UniProtKB-ARBA"/>
</dbReference>
<dbReference type="STRING" id="309798.COPRO5265_1347"/>
<dbReference type="Pfam" id="PF01546">
    <property type="entry name" value="Peptidase_M20"/>
    <property type="match status" value="1"/>
</dbReference>
<keyword evidence="5" id="KW-1185">Reference proteome</keyword>
<feature type="binding site" evidence="2">
    <location>
        <position position="130"/>
    </location>
    <ligand>
        <name>Mn(2+)</name>
        <dbReference type="ChEBI" id="CHEBI:29035"/>
        <label>2</label>
    </ligand>
</feature>
<dbReference type="CDD" id="cd03886">
    <property type="entry name" value="M20_Acy1"/>
    <property type="match status" value="1"/>
</dbReference>
<dbReference type="InterPro" id="IPR017439">
    <property type="entry name" value="Amidohydrolase"/>
</dbReference>
<dbReference type="InterPro" id="IPR002933">
    <property type="entry name" value="Peptidase_M20"/>
</dbReference>
<dbReference type="KEGG" id="cpo:COPRO5265_1347"/>
<comment type="cofactor">
    <cofactor evidence="2">
        <name>Mn(2+)</name>
        <dbReference type="ChEBI" id="CHEBI:29035"/>
    </cofactor>
    <text evidence="2">The Mn(2+) ion enhances activity.</text>
</comment>
<dbReference type="Gene3D" id="3.40.630.10">
    <property type="entry name" value="Zn peptidases"/>
    <property type="match status" value="1"/>
</dbReference>
<keyword evidence="2" id="KW-0479">Metal-binding</keyword>
<dbReference type="SUPFAM" id="SSF53187">
    <property type="entry name" value="Zn-dependent exopeptidases"/>
    <property type="match status" value="1"/>
</dbReference>
<proteinExistence type="predicted"/>
<reference evidence="4" key="1">
    <citation type="submission" date="2008-08" db="EMBL/GenBank/DDBJ databases">
        <authorList>
            <person name="Dodson R.J."/>
            <person name="Durkin A.S."/>
            <person name="Wu M."/>
            <person name="Eisen J."/>
            <person name="Sutton G."/>
        </authorList>
    </citation>
    <scope>NUCLEOTIDE SEQUENCE</scope>
    <source>
        <strain evidence="4">DSM 5265</strain>
    </source>
</reference>
<organism evidence="4 5">
    <name type="scientific">Coprothermobacter proteolyticus (strain ATCC 35245 / DSM 5265 / OCM 4 / BT)</name>
    <dbReference type="NCBI Taxonomy" id="309798"/>
    <lineage>
        <taxon>Bacteria</taxon>
        <taxon>Pseudomonadati</taxon>
        <taxon>Coprothermobacterota</taxon>
        <taxon>Coprothermobacteria</taxon>
        <taxon>Coprothermobacterales</taxon>
        <taxon>Coprothermobacteraceae</taxon>
        <taxon>Coprothermobacter</taxon>
    </lineage>
</organism>
<dbReference type="PANTHER" id="PTHR11014">
    <property type="entry name" value="PEPTIDASE M20 FAMILY MEMBER"/>
    <property type="match status" value="1"/>
</dbReference>
<dbReference type="OrthoDB" id="9776731at2"/>
<keyword evidence="2" id="KW-0464">Manganese</keyword>
<keyword evidence="1 4" id="KW-0378">Hydrolase</keyword>
<dbReference type="NCBIfam" id="TIGR01891">
    <property type="entry name" value="amidohydrolases"/>
    <property type="match status" value="1"/>
</dbReference>
<dbReference type="InterPro" id="IPR011650">
    <property type="entry name" value="Peptidase_M20_dimer"/>
</dbReference>
<dbReference type="Gene3D" id="3.30.70.360">
    <property type="match status" value="1"/>
</dbReference>
<dbReference type="Proteomes" id="UP000001732">
    <property type="component" value="Chromosome"/>
</dbReference>
<dbReference type="Pfam" id="PF07687">
    <property type="entry name" value="M20_dimer"/>
    <property type="match status" value="1"/>
</dbReference>
<dbReference type="GO" id="GO:0046872">
    <property type="term" value="F:metal ion binding"/>
    <property type="evidence" value="ECO:0007669"/>
    <property type="project" value="UniProtKB-KW"/>
</dbReference>